<dbReference type="Proteomes" id="UP000261520">
    <property type="component" value="Unplaced"/>
</dbReference>
<dbReference type="Pfam" id="PF00250">
    <property type="entry name" value="Forkhead"/>
    <property type="match status" value="1"/>
</dbReference>
<keyword evidence="5 6" id="KW-0539">Nucleus</keyword>
<evidence type="ECO:0000256" key="5">
    <source>
        <dbReference type="ARBA" id="ARBA00023242"/>
    </source>
</evidence>
<dbReference type="InterPro" id="IPR018122">
    <property type="entry name" value="TF_fork_head_CS_1"/>
</dbReference>
<dbReference type="GO" id="GO:0000978">
    <property type="term" value="F:RNA polymerase II cis-regulatory region sequence-specific DNA binding"/>
    <property type="evidence" value="ECO:0007669"/>
    <property type="project" value="TreeGrafter"/>
</dbReference>
<evidence type="ECO:0000256" key="6">
    <source>
        <dbReference type="PROSITE-ProRule" id="PRU00089"/>
    </source>
</evidence>
<evidence type="ECO:0000256" key="1">
    <source>
        <dbReference type="ARBA" id="ARBA00004123"/>
    </source>
</evidence>
<proteinExistence type="predicted"/>
<dbReference type="AlphaFoldDB" id="A0A3B3ZFR4"/>
<keyword evidence="3 6" id="KW-0238">DNA-binding</keyword>
<organism evidence="9 10">
    <name type="scientific">Periophthalmus magnuspinnatus</name>
    <dbReference type="NCBI Taxonomy" id="409849"/>
    <lineage>
        <taxon>Eukaryota</taxon>
        <taxon>Metazoa</taxon>
        <taxon>Chordata</taxon>
        <taxon>Craniata</taxon>
        <taxon>Vertebrata</taxon>
        <taxon>Euteleostomi</taxon>
        <taxon>Actinopterygii</taxon>
        <taxon>Neopterygii</taxon>
        <taxon>Teleostei</taxon>
        <taxon>Neoteleostei</taxon>
        <taxon>Acanthomorphata</taxon>
        <taxon>Gobiaria</taxon>
        <taxon>Gobiiformes</taxon>
        <taxon>Gobioidei</taxon>
        <taxon>Gobiidae</taxon>
        <taxon>Oxudercinae</taxon>
        <taxon>Periophthalmus</taxon>
    </lineage>
</organism>
<dbReference type="InterPro" id="IPR036388">
    <property type="entry name" value="WH-like_DNA-bd_sf"/>
</dbReference>
<dbReference type="PROSITE" id="PS00657">
    <property type="entry name" value="FORK_HEAD_1"/>
    <property type="match status" value="1"/>
</dbReference>
<dbReference type="PRINTS" id="PR00053">
    <property type="entry name" value="FORKHEAD"/>
</dbReference>
<dbReference type="PANTHER" id="PTHR11829">
    <property type="entry name" value="FORKHEAD BOX PROTEIN"/>
    <property type="match status" value="1"/>
</dbReference>
<evidence type="ECO:0000256" key="2">
    <source>
        <dbReference type="ARBA" id="ARBA00023015"/>
    </source>
</evidence>
<dbReference type="SUPFAM" id="SSF46785">
    <property type="entry name" value="Winged helix' DNA-binding domain"/>
    <property type="match status" value="1"/>
</dbReference>
<dbReference type="PANTHER" id="PTHR11829:SF383">
    <property type="entry name" value="FORKHEAD BOX I2-RELATED"/>
    <property type="match status" value="1"/>
</dbReference>
<dbReference type="GO" id="GO:0009888">
    <property type="term" value="P:tissue development"/>
    <property type="evidence" value="ECO:0007669"/>
    <property type="project" value="UniProtKB-ARBA"/>
</dbReference>
<feature type="domain" description="Fork-head" evidence="8">
    <location>
        <begin position="47"/>
        <end position="141"/>
    </location>
</feature>
<sequence>ERKEGERKKREEEEMHLLISINRNTRAWGVGPWFNVAAPHDVLRHVRPPYSYSALIAMAIQSAPGQRLTLSQIYAYVSQRFPFYSRAKAGWQNSIRHNLSLNDCFQKVPRDPDEPGKGNYWTLDPNCEKMFDNGNFRRKRKRKSDSACDDDPASSEATPTPCEPEPKRHRPQLPPVAAADLHLDDSSSSSCFSAPPSERSSPGASDTFSFTDQCFLSVQEAGLGGAIPGGSPGAVVPLSWSVDSSMFFPSYLDLSSGHLPDLQEAEQLQAQCEALLSGHSGGDVPLDSSMLWI</sequence>
<dbReference type="STRING" id="409849.ENSPMGP00000003399"/>
<evidence type="ECO:0000259" key="8">
    <source>
        <dbReference type="PROSITE" id="PS50039"/>
    </source>
</evidence>
<dbReference type="Ensembl" id="ENSPMGT00000003602.1">
    <property type="protein sequence ID" value="ENSPMGP00000003399.1"/>
    <property type="gene ID" value="ENSPMGG00000002932.1"/>
</dbReference>
<comment type="subcellular location">
    <subcellularLocation>
        <location evidence="1 6">Nucleus</location>
    </subcellularLocation>
</comment>
<dbReference type="GO" id="GO:0030154">
    <property type="term" value="P:cell differentiation"/>
    <property type="evidence" value="ECO:0007669"/>
    <property type="project" value="UniProtKB-ARBA"/>
</dbReference>
<evidence type="ECO:0000256" key="7">
    <source>
        <dbReference type="SAM" id="MobiDB-lite"/>
    </source>
</evidence>
<dbReference type="FunFam" id="1.10.10.10:FF:000016">
    <property type="entry name" value="Forkhead box protein I1"/>
    <property type="match status" value="1"/>
</dbReference>
<accession>A0A3B3ZFR4</accession>
<evidence type="ECO:0000256" key="4">
    <source>
        <dbReference type="ARBA" id="ARBA00023163"/>
    </source>
</evidence>
<dbReference type="GO" id="GO:0009653">
    <property type="term" value="P:anatomical structure morphogenesis"/>
    <property type="evidence" value="ECO:0007669"/>
    <property type="project" value="TreeGrafter"/>
</dbReference>
<dbReference type="SMART" id="SM00339">
    <property type="entry name" value="FH"/>
    <property type="match status" value="1"/>
</dbReference>
<dbReference type="Gene3D" id="1.10.10.10">
    <property type="entry name" value="Winged helix-like DNA-binding domain superfamily/Winged helix DNA-binding domain"/>
    <property type="match status" value="1"/>
</dbReference>
<reference evidence="9" key="1">
    <citation type="submission" date="2025-08" db="UniProtKB">
        <authorList>
            <consortium name="Ensembl"/>
        </authorList>
    </citation>
    <scope>IDENTIFICATION</scope>
</reference>
<dbReference type="InterPro" id="IPR036390">
    <property type="entry name" value="WH_DNA-bd_sf"/>
</dbReference>
<dbReference type="GO" id="GO:0000981">
    <property type="term" value="F:DNA-binding transcription factor activity, RNA polymerase II-specific"/>
    <property type="evidence" value="ECO:0007669"/>
    <property type="project" value="TreeGrafter"/>
</dbReference>
<keyword evidence="10" id="KW-1185">Reference proteome</keyword>
<feature type="region of interest" description="Disordered" evidence="7">
    <location>
        <begin position="186"/>
        <end position="206"/>
    </location>
</feature>
<dbReference type="PROSITE" id="PS00658">
    <property type="entry name" value="FORK_HEAD_2"/>
    <property type="match status" value="1"/>
</dbReference>
<feature type="compositionally biased region" description="Low complexity" evidence="7">
    <location>
        <begin position="186"/>
        <end position="201"/>
    </location>
</feature>
<dbReference type="InterPro" id="IPR050211">
    <property type="entry name" value="FOX_domain-containing"/>
</dbReference>
<evidence type="ECO:0000313" key="9">
    <source>
        <dbReference type="Ensembl" id="ENSPMGP00000003399.1"/>
    </source>
</evidence>
<dbReference type="InterPro" id="IPR030456">
    <property type="entry name" value="TF_fork_head_CS_2"/>
</dbReference>
<dbReference type="PROSITE" id="PS50039">
    <property type="entry name" value="FORK_HEAD_3"/>
    <property type="match status" value="1"/>
</dbReference>
<feature type="region of interest" description="Disordered" evidence="7">
    <location>
        <begin position="138"/>
        <end position="172"/>
    </location>
</feature>
<dbReference type="InterPro" id="IPR001766">
    <property type="entry name" value="Fork_head_dom"/>
</dbReference>
<dbReference type="GO" id="GO:0005634">
    <property type="term" value="C:nucleus"/>
    <property type="evidence" value="ECO:0007669"/>
    <property type="project" value="UniProtKB-SubCell"/>
</dbReference>
<evidence type="ECO:0000256" key="3">
    <source>
        <dbReference type="ARBA" id="ARBA00023125"/>
    </source>
</evidence>
<name>A0A3B3ZFR4_9GOBI</name>
<reference evidence="9" key="2">
    <citation type="submission" date="2025-09" db="UniProtKB">
        <authorList>
            <consortium name="Ensembl"/>
        </authorList>
    </citation>
    <scope>IDENTIFICATION</scope>
</reference>
<keyword evidence="4" id="KW-0804">Transcription</keyword>
<feature type="DNA-binding region" description="Fork-head" evidence="6">
    <location>
        <begin position="47"/>
        <end position="141"/>
    </location>
</feature>
<evidence type="ECO:0000313" key="10">
    <source>
        <dbReference type="Proteomes" id="UP000261520"/>
    </source>
</evidence>
<protein>
    <recommendedName>
        <fullName evidence="8">Fork-head domain-containing protein</fullName>
    </recommendedName>
</protein>
<keyword evidence="2" id="KW-0805">Transcription regulation</keyword>